<dbReference type="AlphaFoldDB" id="A0AAV6N1S5"/>
<protein>
    <submittedName>
        <fullName evidence="1">Uncharacterized protein</fullName>
    </submittedName>
</protein>
<name>A0AAV6N1S5_9ROSI</name>
<accession>A0AAV6N1S5</accession>
<proteinExistence type="predicted"/>
<comment type="caution">
    <text evidence="1">The sequence shown here is derived from an EMBL/GenBank/DDBJ whole genome shotgun (WGS) entry which is preliminary data.</text>
</comment>
<keyword evidence="2" id="KW-1185">Reference proteome</keyword>
<dbReference type="PANTHER" id="PTHR34269:SF19">
    <property type="match status" value="1"/>
</dbReference>
<evidence type="ECO:0000313" key="1">
    <source>
        <dbReference type="EMBL" id="KAG6590385.1"/>
    </source>
</evidence>
<feature type="non-terminal residue" evidence="1">
    <location>
        <position position="1"/>
    </location>
</feature>
<dbReference type="EMBL" id="JAGKQH010000010">
    <property type="protein sequence ID" value="KAG6590385.1"/>
    <property type="molecule type" value="Genomic_DNA"/>
</dbReference>
<reference evidence="1 2" key="1">
    <citation type="journal article" date="2021" name="Hortic Res">
        <title>The domestication of Cucurbita argyrosperma as revealed by the genome of its wild relative.</title>
        <authorList>
            <person name="Barrera-Redondo J."/>
            <person name="Sanchez-de la Vega G."/>
            <person name="Aguirre-Liguori J.A."/>
            <person name="Castellanos-Morales G."/>
            <person name="Gutierrez-Guerrero Y.T."/>
            <person name="Aguirre-Dugua X."/>
            <person name="Aguirre-Planter E."/>
            <person name="Tenaillon M.I."/>
            <person name="Lira-Saade R."/>
            <person name="Eguiarte L.E."/>
        </authorList>
    </citation>
    <scope>NUCLEOTIDE SEQUENCE [LARGE SCALE GENOMIC DNA]</scope>
    <source>
        <strain evidence="1">JBR-2021</strain>
    </source>
</reference>
<dbReference type="PANTHER" id="PTHR34269">
    <property type="entry name" value="TRANSCRIPTION FACTOR B3-DOMAIN FAMILY-RELATED"/>
    <property type="match status" value="1"/>
</dbReference>
<evidence type="ECO:0000313" key="2">
    <source>
        <dbReference type="Proteomes" id="UP000685013"/>
    </source>
</evidence>
<dbReference type="InterPro" id="IPR051442">
    <property type="entry name" value="B3_domain"/>
</dbReference>
<gene>
    <name evidence="1" type="ORF">SDJN03_15808</name>
</gene>
<sequence>MNFFEVLQAHYEERAFGSSYRKTESRVVTTSTQNEINPMKKEVETMKGQHNDIQTLPAYGKLSVSDSTMTSLEAFVLLHCRFEHMCSLFYKTFFVLSHVVVHTVLSNQDRNILVFGSLDKFESSFPFLTEGLKISESRGLDDPTCGRIDMKDKEELISRIYGGGNYWPYRMKLSTDRLRWDSLKISEGTEFEEMMLRNMNEGSYRDLNEMIPIEISIFDVDICETYKVKLVKKEAFWFEPLPLVGEKSSKKYQSSFVYSIEPFRHIVKKRGLDYGQEIGLRWSGSKTIDRFDFSVLSSSRLSVYNLI</sequence>
<dbReference type="Proteomes" id="UP000685013">
    <property type="component" value="Chromosome 10"/>
</dbReference>
<organism evidence="1 2">
    <name type="scientific">Cucurbita argyrosperma subsp. sororia</name>
    <dbReference type="NCBI Taxonomy" id="37648"/>
    <lineage>
        <taxon>Eukaryota</taxon>
        <taxon>Viridiplantae</taxon>
        <taxon>Streptophyta</taxon>
        <taxon>Embryophyta</taxon>
        <taxon>Tracheophyta</taxon>
        <taxon>Spermatophyta</taxon>
        <taxon>Magnoliopsida</taxon>
        <taxon>eudicotyledons</taxon>
        <taxon>Gunneridae</taxon>
        <taxon>Pentapetalae</taxon>
        <taxon>rosids</taxon>
        <taxon>fabids</taxon>
        <taxon>Cucurbitales</taxon>
        <taxon>Cucurbitaceae</taxon>
        <taxon>Cucurbiteae</taxon>
        <taxon>Cucurbita</taxon>
    </lineage>
</organism>